<comment type="caution">
    <text evidence="7">The sequence shown here is derived from an EMBL/GenBank/DDBJ whole genome shotgun (WGS) entry which is preliminary data.</text>
</comment>
<dbReference type="Pfam" id="PF01212">
    <property type="entry name" value="Beta_elim_lyase"/>
    <property type="match status" value="1"/>
</dbReference>
<feature type="modified residue" description="N6-(pyridoxal phosphate)lysine" evidence="5">
    <location>
        <position position="222"/>
    </location>
</feature>
<dbReference type="InterPro" id="IPR023603">
    <property type="entry name" value="Low_specificity_L-TA-like"/>
</dbReference>
<dbReference type="Gene3D" id="3.90.1150.10">
    <property type="entry name" value="Aspartate Aminotransferase, domain 1"/>
    <property type="match status" value="1"/>
</dbReference>
<evidence type="ECO:0000256" key="4">
    <source>
        <dbReference type="ARBA" id="ARBA00023239"/>
    </source>
</evidence>
<feature type="domain" description="Aromatic amino acid beta-eliminating lyase/threonine aldolase" evidence="6">
    <location>
        <begin position="23"/>
        <end position="315"/>
    </location>
</feature>
<dbReference type="Gene3D" id="3.40.640.10">
    <property type="entry name" value="Type I PLP-dependent aspartate aminotransferase-like (Major domain)"/>
    <property type="match status" value="1"/>
</dbReference>
<keyword evidence="8" id="KW-1185">Reference proteome</keyword>
<dbReference type="STRING" id="1209926.A0A1G4BDS3"/>
<dbReference type="InterPro" id="IPR015424">
    <property type="entry name" value="PyrdxlP-dep_Trfase"/>
</dbReference>
<sequence length="381" mass="40752">MIPDNENTPSLWGSPQETGAAFDFRSDVITTPSRNMLLAIAQATLNDDVYAEDATTSSFELETAKTCGHECAAFVLSGTMANQLALRALLHQPPHAVLADASAHVLHWEAGGLAHLSGAMVQGIRPRNGLYLTVEDVEKHAVLTDDVHKCPTRVVSIENTCSGVVVPLEELRRIREWTCARGIAVHMDGARLWEAVSAGGDAGGTLGDYGRCCDVLTLDFSKNLGAPMGAMVLGSSELIKRLRRIRKSIGGGMRQAGVLAAAARQAVIENFGAGDRDSRGVLESSRRMAAEVGGMWTARGGALLKPVETNMVWLDLRGCGVGAGEWNEAGRRHGIKLDGKRVVLHHQLGETAMKRLSSVMDEVLGRVREAPALGVLPKARL</sequence>
<dbReference type="AlphaFoldDB" id="A0A1G4BDS3"/>
<organism evidence="7 8">
    <name type="scientific">Colletotrichum orchidophilum</name>
    <dbReference type="NCBI Taxonomy" id="1209926"/>
    <lineage>
        <taxon>Eukaryota</taxon>
        <taxon>Fungi</taxon>
        <taxon>Dikarya</taxon>
        <taxon>Ascomycota</taxon>
        <taxon>Pezizomycotina</taxon>
        <taxon>Sordariomycetes</taxon>
        <taxon>Hypocreomycetidae</taxon>
        <taxon>Glomerellales</taxon>
        <taxon>Glomerellaceae</taxon>
        <taxon>Colletotrichum</taxon>
    </lineage>
</organism>
<evidence type="ECO:0000256" key="2">
    <source>
        <dbReference type="ARBA" id="ARBA00006966"/>
    </source>
</evidence>
<accession>A0A1G4BDS3</accession>
<proteinExistence type="inferred from homology"/>
<dbReference type="GO" id="GO:0008732">
    <property type="term" value="F:L-allo-threonine aldolase activity"/>
    <property type="evidence" value="ECO:0007669"/>
    <property type="project" value="TreeGrafter"/>
</dbReference>
<dbReference type="GO" id="GO:0005829">
    <property type="term" value="C:cytosol"/>
    <property type="evidence" value="ECO:0007669"/>
    <property type="project" value="TreeGrafter"/>
</dbReference>
<gene>
    <name evidence="7" type="ORF">CORC01_05101</name>
</gene>
<keyword evidence="3" id="KW-0663">Pyridoxal phosphate</keyword>
<name>A0A1G4BDS3_9PEZI</name>
<evidence type="ECO:0000259" key="6">
    <source>
        <dbReference type="Pfam" id="PF01212"/>
    </source>
</evidence>
<dbReference type="InterPro" id="IPR001597">
    <property type="entry name" value="ArAA_b-elim_lyase/Thr_aldolase"/>
</dbReference>
<dbReference type="GO" id="GO:0006567">
    <property type="term" value="P:L-threonine catabolic process"/>
    <property type="evidence" value="ECO:0007669"/>
    <property type="project" value="TreeGrafter"/>
</dbReference>
<comment type="cofactor">
    <cofactor evidence="1">
        <name>pyridoxal 5'-phosphate</name>
        <dbReference type="ChEBI" id="CHEBI:597326"/>
    </cofactor>
</comment>
<evidence type="ECO:0000313" key="8">
    <source>
        <dbReference type="Proteomes" id="UP000176998"/>
    </source>
</evidence>
<dbReference type="Proteomes" id="UP000176998">
    <property type="component" value="Unassembled WGS sequence"/>
</dbReference>
<dbReference type="InterPro" id="IPR015422">
    <property type="entry name" value="PyrdxlP-dep_Trfase_small"/>
</dbReference>
<comment type="similarity">
    <text evidence="2">Belongs to the threonine aldolase family.</text>
</comment>
<dbReference type="FunFam" id="3.40.640.10:FF:000030">
    <property type="entry name" value="Low-specificity L-threonine aldolase"/>
    <property type="match status" value="1"/>
</dbReference>
<dbReference type="GeneID" id="34558257"/>
<evidence type="ECO:0000256" key="3">
    <source>
        <dbReference type="ARBA" id="ARBA00022898"/>
    </source>
</evidence>
<protein>
    <submittedName>
        <fullName evidence="7">Beta-eliminating lyase</fullName>
    </submittedName>
</protein>
<dbReference type="EMBL" id="MJBS01000035">
    <property type="protein sequence ID" value="OHE99523.1"/>
    <property type="molecule type" value="Genomic_DNA"/>
</dbReference>
<dbReference type="OrthoDB" id="10261951at2759"/>
<dbReference type="PANTHER" id="PTHR48097">
    <property type="entry name" value="L-THREONINE ALDOLASE-RELATED"/>
    <property type="match status" value="1"/>
</dbReference>
<keyword evidence="4 7" id="KW-0456">Lyase</keyword>
<evidence type="ECO:0000313" key="7">
    <source>
        <dbReference type="EMBL" id="OHE99523.1"/>
    </source>
</evidence>
<dbReference type="GO" id="GO:0006545">
    <property type="term" value="P:glycine biosynthetic process"/>
    <property type="evidence" value="ECO:0007669"/>
    <property type="project" value="TreeGrafter"/>
</dbReference>
<dbReference type="PANTHER" id="PTHR48097:SF9">
    <property type="entry name" value="L-THREONINE ALDOLASE"/>
    <property type="match status" value="1"/>
</dbReference>
<evidence type="ECO:0000256" key="1">
    <source>
        <dbReference type="ARBA" id="ARBA00001933"/>
    </source>
</evidence>
<dbReference type="InterPro" id="IPR015421">
    <property type="entry name" value="PyrdxlP-dep_Trfase_major"/>
</dbReference>
<dbReference type="SUPFAM" id="SSF53383">
    <property type="entry name" value="PLP-dependent transferases"/>
    <property type="match status" value="1"/>
</dbReference>
<reference evidence="7 8" key="1">
    <citation type="submission" date="2016-09" db="EMBL/GenBank/DDBJ databases">
        <authorList>
            <person name="Capua I."/>
            <person name="De Benedictis P."/>
            <person name="Joannis T."/>
            <person name="Lombin L.H."/>
            <person name="Cattoli G."/>
        </authorList>
    </citation>
    <scope>NUCLEOTIDE SEQUENCE [LARGE SCALE GENOMIC DNA]</scope>
    <source>
        <strain evidence="7 8">IMI 309357</strain>
    </source>
</reference>
<dbReference type="RefSeq" id="XP_022476671.1">
    <property type="nucleotide sequence ID" value="XM_022616747.1"/>
</dbReference>
<evidence type="ECO:0000256" key="5">
    <source>
        <dbReference type="PIRSR" id="PIRSR017617-1"/>
    </source>
</evidence>
<dbReference type="PIRSF" id="PIRSF017617">
    <property type="entry name" value="Thr_aldolase"/>
    <property type="match status" value="1"/>
</dbReference>